<evidence type="ECO:0000256" key="1">
    <source>
        <dbReference type="SAM" id="MobiDB-lite"/>
    </source>
</evidence>
<dbReference type="Proteomes" id="UP000192247">
    <property type="component" value="Unassembled WGS sequence"/>
</dbReference>
<gene>
    <name evidence="2" type="ORF">BIW11_10487</name>
</gene>
<feature type="region of interest" description="Disordered" evidence="1">
    <location>
        <begin position="83"/>
        <end position="109"/>
    </location>
</feature>
<comment type="caution">
    <text evidence="2">The sequence shown here is derived from an EMBL/GenBank/DDBJ whole genome shotgun (WGS) entry which is preliminary data.</text>
</comment>
<dbReference type="InParanoid" id="A0A1V9XG02"/>
<evidence type="ECO:0000313" key="3">
    <source>
        <dbReference type="Proteomes" id="UP000192247"/>
    </source>
</evidence>
<protein>
    <submittedName>
        <fullName evidence="2">Uncharacterized protein</fullName>
    </submittedName>
</protein>
<sequence>MATVKTSPLRIRVESRAYSGPAHLRSPSRMKTFHDGPEIDVLMMKSNINLPIPVSVNLAGVLMVLCSTALDADTNLLVEVAARNRDKVAPTTEEHNTGLQRRGARPREK</sequence>
<feature type="compositionally biased region" description="Basic and acidic residues" evidence="1">
    <location>
        <begin position="83"/>
        <end position="96"/>
    </location>
</feature>
<dbReference type="EMBL" id="MNPL01012122">
    <property type="protein sequence ID" value="OQR72282.1"/>
    <property type="molecule type" value="Genomic_DNA"/>
</dbReference>
<accession>A0A1V9XG02</accession>
<reference evidence="2 3" key="1">
    <citation type="journal article" date="2017" name="Gigascience">
        <title>Draft genome of the honey bee ectoparasitic mite, Tropilaelaps mercedesae, is shaped by the parasitic life history.</title>
        <authorList>
            <person name="Dong X."/>
            <person name="Armstrong S.D."/>
            <person name="Xia D."/>
            <person name="Makepeace B.L."/>
            <person name="Darby A.C."/>
            <person name="Kadowaki T."/>
        </authorList>
    </citation>
    <scope>NUCLEOTIDE SEQUENCE [LARGE SCALE GENOMIC DNA]</scope>
    <source>
        <strain evidence="2">Wuxi-XJTLU</strain>
    </source>
</reference>
<name>A0A1V9XG02_9ACAR</name>
<organism evidence="2 3">
    <name type="scientific">Tropilaelaps mercedesae</name>
    <dbReference type="NCBI Taxonomy" id="418985"/>
    <lineage>
        <taxon>Eukaryota</taxon>
        <taxon>Metazoa</taxon>
        <taxon>Ecdysozoa</taxon>
        <taxon>Arthropoda</taxon>
        <taxon>Chelicerata</taxon>
        <taxon>Arachnida</taxon>
        <taxon>Acari</taxon>
        <taxon>Parasitiformes</taxon>
        <taxon>Mesostigmata</taxon>
        <taxon>Gamasina</taxon>
        <taxon>Dermanyssoidea</taxon>
        <taxon>Laelapidae</taxon>
        <taxon>Tropilaelaps</taxon>
    </lineage>
</organism>
<evidence type="ECO:0000313" key="2">
    <source>
        <dbReference type="EMBL" id="OQR72282.1"/>
    </source>
</evidence>
<dbReference type="AlphaFoldDB" id="A0A1V9XG02"/>
<proteinExistence type="predicted"/>
<keyword evidence="3" id="KW-1185">Reference proteome</keyword>